<evidence type="ECO:0000256" key="3">
    <source>
        <dbReference type="ARBA" id="ARBA00023052"/>
    </source>
</evidence>
<name>A0A3D9JQR0_9BACL</name>
<comment type="cofactor">
    <cofactor evidence="1">
        <name>thiamine diphosphate</name>
        <dbReference type="ChEBI" id="CHEBI:58937"/>
    </cofactor>
</comment>
<evidence type="ECO:0000256" key="2">
    <source>
        <dbReference type="ARBA" id="ARBA00007131"/>
    </source>
</evidence>
<dbReference type="Pfam" id="PF02780">
    <property type="entry name" value="Transketolase_C"/>
    <property type="match status" value="1"/>
</dbReference>
<feature type="domain" description="Transketolase-like pyrimidine-binding" evidence="4">
    <location>
        <begin position="5"/>
        <end position="171"/>
    </location>
</feature>
<proteinExistence type="inferred from homology"/>
<organism evidence="5 6">
    <name type="scientific">Cohnella phaseoli</name>
    <dbReference type="NCBI Taxonomy" id="456490"/>
    <lineage>
        <taxon>Bacteria</taxon>
        <taxon>Bacillati</taxon>
        <taxon>Bacillota</taxon>
        <taxon>Bacilli</taxon>
        <taxon>Bacillales</taxon>
        <taxon>Paenibacillaceae</taxon>
        <taxon>Cohnella</taxon>
    </lineage>
</organism>
<keyword evidence="3" id="KW-0786">Thiamine pyrophosphate</keyword>
<evidence type="ECO:0000313" key="5">
    <source>
        <dbReference type="EMBL" id="RED76441.1"/>
    </source>
</evidence>
<sequence>MPNTIPNRQAMCEALLELAESDRDIMVLASDSRGSAAMAPFAKRYPEQFVETGIAEQNIVGIAAGLAHSGKTPFVTSPACFLSMRSIEQIKVDVAYSGTNVKLVGISGGISYGALGMSHHSVQDIAVTRAIPGLAVVLPADRHETKKMTKAIAEYEGGVYVRIGRNPVEDVYEENDDREFVLGKAVRLKDGTDLTLIAAGETVRVALDAAELLAQDGIRARVLNMHTIKPLDEEAIVAAAEETGAIITLEEHSVFGGLGAAVAEVTAQHCPVPLRILGIPDEPAIAGKTAEVFRHYGISAEHVKELAEQLLKRTGVQAK</sequence>
<dbReference type="OrthoDB" id="9803371at2"/>
<dbReference type="RefSeq" id="WP_116061728.1">
    <property type="nucleotide sequence ID" value="NZ_QRDZ01000012.1"/>
</dbReference>
<dbReference type="Gene3D" id="3.40.50.970">
    <property type="match status" value="1"/>
</dbReference>
<comment type="caution">
    <text evidence="5">The sequence shown here is derived from an EMBL/GenBank/DDBJ whole genome shotgun (WGS) entry which is preliminary data.</text>
</comment>
<dbReference type="EMBL" id="QRDZ01000012">
    <property type="protein sequence ID" value="RED76441.1"/>
    <property type="molecule type" value="Genomic_DNA"/>
</dbReference>
<dbReference type="InterPro" id="IPR029061">
    <property type="entry name" value="THDP-binding"/>
</dbReference>
<evidence type="ECO:0000259" key="4">
    <source>
        <dbReference type="SMART" id="SM00861"/>
    </source>
</evidence>
<dbReference type="Gene3D" id="3.40.50.920">
    <property type="match status" value="1"/>
</dbReference>
<gene>
    <name evidence="5" type="ORF">DFP98_112159</name>
</gene>
<dbReference type="PANTHER" id="PTHR43825:SF1">
    <property type="entry name" value="TRANSKETOLASE-LIKE PYRIMIDINE-BINDING DOMAIN-CONTAINING PROTEIN"/>
    <property type="match status" value="1"/>
</dbReference>
<dbReference type="InterPro" id="IPR005475">
    <property type="entry name" value="Transketolase-like_Pyr-bd"/>
</dbReference>
<evidence type="ECO:0000256" key="1">
    <source>
        <dbReference type="ARBA" id="ARBA00001964"/>
    </source>
</evidence>
<dbReference type="SMART" id="SM00861">
    <property type="entry name" value="Transket_pyr"/>
    <property type="match status" value="1"/>
</dbReference>
<dbReference type="SUPFAM" id="SSF52518">
    <property type="entry name" value="Thiamin diphosphate-binding fold (THDP-binding)"/>
    <property type="match status" value="1"/>
</dbReference>
<dbReference type="Pfam" id="PF02779">
    <property type="entry name" value="Transket_pyr"/>
    <property type="match status" value="1"/>
</dbReference>
<evidence type="ECO:0000313" key="6">
    <source>
        <dbReference type="Proteomes" id="UP000256977"/>
    </source>
</evidence>
<dbReference type="SUPFAM" id="SSF52922">
    <property type="entry name" value="TK C-terminal domain-like"/>
    <property type="match status" value="1"/>
</dbReference>
<keyword evidence="6" id="KW-1185">Reference proteome</keyword>
<dbReference type="Proteomes" id="UP000256977">
    <property type="component" value="Unassembled WGS sequence"/>
</dbReference>
<accession>A0A3D9JQR0</accession>
<dbReference type="InterPro" id="IPR033248">
    <property type="entry name" value="Transketolase_C"/>
</dbReference>
<dbReference type="FunFam" id="3.40.50.970:FF:000129">
    <property type="entry name" value="Transketolase"/>
    <property type="match status" value="1"/>
</dbReference>
<reference evidence="5 6" key="1">
    <citation type="submission" date="2018-07" db="EMBL/GenBank/DDBJ databases">
        <title>Genomic Encyclopedia of Type Strains, Phase III (KMG-III): the genomes of soil and plant-associated and newly described type strains.</title>
        <authorList>
            <person name="Whitman W."/>
        </authorList>
    </citation>
    <scope>NUCLEOTIDE SEQUENCE [LARGE SCALE GENOMIC DNA]</scope>
    <source>
        <strain evidence="5 6">CECT 7287</strain>
    </source>
</reference>
<dbReference type="InterPro" id="IPR051157">
    <property type="entry name" value="PDH/Transketolase"/>
</dbReference>
<protein>
    <submittedName>
        <fullName evidence="5">Transketolase</fullName>
    </submittedName>
</protein>
<comment type="similarity">
    <text evidence="2">Belongs to the transketolase family.</text>
</comment>
<dbReference type="InterPro" id="IPR009014">
    <property type="entry name" value="Transketo_C/PFOR_II"/>
</dbReference>
<dbReference type="CDD" id="cd07033">
    <property type="entry name" value="TPP_PYR_DXS_TK_like"/>
    <property type="match status" value="1"/>
</dbReference>
<dbReference type="AlphaFoldDB" id="A0A3D9JQR0"/>
<dbReference type="PANTHER" id="PTHR43825">
    <property type="entry name" value="PYRUVATE DEHYDROGENASE E1 COMPONENT"/>
    <property type="match status" value="1"/>
</dbReference>